<evidence type="ECO:0000313" key="10">
    <source>
        <dbReference type="EMBL" id="CAE0444208.1"/>
    </source>
</evidence>
<sequence>MHSYWTRSNNVFFFGLAILSIASVLVNLSTTYVLPEAKPEINRLQVNEMRRFAPFRGQDKAIVSYNLDFDLQSVFNWNVKQLFVFLVAEYQSNSNDINQVVVYDQIIQEKANAKQNLQGIFNKYPLVDEKMELRDAEVNFKLYWDVMPYVGGLSLRNSDTTTYHMPDSYV</sequence>
<reference evidence="10" key="1">
    <citation type="submission" date="2021-01" db="EMBL/GenBank/DDBJ databases">
        <authorList>
            <person name="Corre E."/>
            <person name="Pelletier E."/>
            <person name="Niang G."/>
            <person name="Scheremetjew M."/>
            <person name="Finn R."/>
            <person name="Kale V."/>
            <person name="Holt S."/>
            <person name="Cochrane G."/>
            <person name="Meng A."/>
            <person name="Brown T."/>
            <person name="Cohen L."/>
        </authorList>
    </citation>
    <scope>NUCLEOTIDE SEQUENCE</scope>
    <source>
        <strain evidence="10">GSBS06</strain>
    </source>
</reference>
<keyword evidence="3 9" id="KW-0812">Transmembrane</keyword>
<keyword evidence="5" id="KW-0735">Signal-anchor</keyword>
<accession>A0A7S3PME7</accession>
<comment type="subcellular location">
    <subcellularLocation>
        <location evidence="1">Endoplasmic reticulum membrane</location>
        <topology evidence="1">Single-pass type II membrane protein</topology>
    </subcellularLocation>
</comment>
<evidence type="ECO:0000256" key="2">
    <source>
        <dbReference type="ARBA" id="ARBA00009289"/>
    </source>
</evidence>
<evidence type="ECO:0000256" key="1">
    <source>
        <dbReference type="ARBA" id="ARBA00004648"/>
    </source>
</evidence>
<dbReference type="GO" id="GO:0006465">
    <property type="term" value="P:signal peptide processing"/>
    <property type="evidence" value="ECO:0007669"/>
    <property type="project" value="InterPro"/>
</dbReference>
<dbReference type="EMBL" id="HBIN01018699">
    <property type="protein sequence ID" value="CAE0444208.1"/>
    <property type="molecule type" value="Transcribed_RNA"/>
</dbReference>
<gene>
    <name evidence="10" type="ORF">ASTO00021_LOCUS14259</name>
</gene>
<dbReference type="PIRSF" id="PIRSF016089">
    <property type="entry name" value="SPC22"/>
    <property type="match status" value="1"/>
</dbReference>
<keyword evidence="4" id="KW-0256">Endoplasmic reticulum</keyword>
<feature type="transmembrane region" description="Helical" evidence="9">
    <location>
        <begin position="12"/>
        <end position="34"/>
    </location>
</feature>
<proteinExistence type="inferred from homology"/>
<name>A0A7S3PME7_9STRA</name>
<keyword evidence="6 9" id="KW-1133">Transmembrane helix</keyword>
<dbReference type="Pfam" id="PF04573">
    <property type="entry name" value="SPC22"/>
    <property type="match status" value="1"/>
</dbReference>
<comment type="similarity">
    <text evidence="2">Belongs to the SPCS3 family.</text>
</comment>
<evidence type="ECO:0000256" key="6">
    <source>
        <dbReference type="ARBA" id="ARBA00022989"/>
    </source>
</evidence>
<dbReference type="PANTHER" id="PTHR12804">
    <property type="entry name" value="MICROSOMAL SIGNAL PEPTIDASE 23 KD SUBUNIT SPC22/23"/>
    <property type="match status" value="1"/>
</dbReference>
<evidence type="ECO:0000256" key="5">
    <source>
        <dbReference type="ARBA" id="ARBA00022968"/>
    </source>
</evidence>
<organism evidence="10">
    <name type="scientific">Aplanochytrium stocchinoi</name>
    <dbReference type="NCBI Taxonomy" id="215587"/>
    <lineage>
        <taxon>Eukaryota</taxon>
        <taxon>Sar</taxon>
        <taxon>Stramenopiles</taxon>
        <taxon>Bigyra</taxon>
        <taxon>Labyrinthulomycetes</taxon>
        <taxon>Thraustochytrida</taxon>
        <taxon>Thraustochytriidae</taxon>
        <taxon>Aplanochytrium</taxon>
    </lineage>
</organism>
<keyword evidence="7 9" id="KW-0472">Membrane</keyword>
<evidence type="ECO:0000256" key="3">
    <source>
        <dbReference type="ARBA" id="ARBA00022692"/>
    </source>
</evidence>
<evidence type="ECO:0000256" key="7">
    <source>
        <dbReference type="ARBA" id="ARBA00023136"/>
    </source>
</evidence>
<dbReference type="GO" id="GO:0005787">
    <property type="term" value="C:signal peptidase complex"/>
    <property type="evidence" value="ECO:0007669"/>
    <property type="project" value="InterPro"/>
</dbReference>
<dbReference type="AlphaFoldDB" id="A0A7S3PME7"/>
<dbReference type="GO" id="GO:0045047">
    <property type="term" value="P:protein targeting to ER"/>
    <property type="evidence" value="ECO:0007669"/>
    <property type="project" value="TreeGrafter"/>
</dbReference>
<protein>
    <recommendedName>
        <fullName evidence="8">Signal peptidase complex subunit 3</fullName>
    </recommendedName>
</protein>
<evidence type="ECO:0000256" key="4">
    <source>
        <dbReference type="ARBA" id="ARBA00022824"/>
    </source>
</evidence>
<evidence type="ECO:0000256" key="9">
    <source>
        <dbReference type="SAM" id="Phobius"/>
    </source>
</evidence>
<dbReference type="PANTHER" id="PTHR12804:SF0">
    <property type="entry name" value="SIGNAL PEPTIDASE COMPLEX SUBUNIT 3"/>
    <property type="match status" value="1"/>
</dbReference>
<dbReference type="InterPro" id="IPR007653">
    <property type="entry name" value="SPC3"/>
</dbReference>
<evidence type="ECO:0000256" key="8">
    <source>
        <dbReference type="ARBA" id="ARBA00029556"/>
    </source>
</evidence>